<organism evidence="1 2">
    <name type="scientific">Forsythia ovata</name>
    <dbReference type="NCBI Taxonomy" id="205694"/>
    <lineage>
        <taxon>Eukaryota</taxon>
        <taxon>Viridiplantae</taxon>
        <taxon>Streptophyta</taxon>
        <taxon>Embryophyta</taxon>
        <taxon>Tracheophyta</taxon>
        <taxon>Spermatophyta</taxon>
        <taxon>Magnoliopsida</taxon>
        <taxon>eudicotyledons</taxon>
        <taxon>Gunneridae</taxon>
        <taxon>Pentapetalae</taxon>
        <taxon>asterids</taxon>
        <taxon>lamiids</taxon>
        <taxon>Lamiales</taxon>
        <taxon>Oleaceae</taxon>
        <taxon>Forsythieae</taxon>
        <taxon>Forsythia</taxon>
    </lineage>
</organism>
<accession>A0ABD1RZ54</accession>
<keyword evidence="2" id="KW-1185">Reference proteome</keyword>
<sequence>MGCWRRLSRRKKKLEDKMSMREGQARTLYTELVGLRQKVTPTEMEVSKQEANREETKAKVAKAIIKAVVEYKAIFHHTSDYKTIVEYFRGATVKEVRKLIQMKHPEP</sequence>
<comment type="caution">
    <text evidence="1">The sequence shown here is derived from an EMBL/GenBank/DDBJ whole genome shotgun (WGS) entry which is preliminary data.</text>
</comment>
<dbReference type="EMBL" id="JBFOLJ010000011">
    <property type="protein sequence ID" value="KAL2493743.1"/>
    <property type="molecule type" value="Genomic_DNA"/>
</dbReference>
<evidence type="ECO:0000313" key="1">
    <source>
        <dbReference type="EMBL" id="KAL2493743.1"/>
    </source>
</evidence>
<dbReference type="AlphaFoldDB" id="A0ABD1RZ54"/>
<protein>
    <submittedName>
        <fullName evidence="1">Uncharacterized protein</fullName>
    </submittedName>
</protein>
<evidence type="ECO:0000313" key="2">
    <source>
        <dbReference type="Proteomes" id="UP001604277"/>
    </source>
</evidence>
<reference evidence="2" key="1">
    <citation type="submission" date="2024-07" db="EMBL/GenBank/DDBJ databases">
        <title>Two chromosome-level genome assemblies of Korean endemic species Abeliophyllum distichum and Forsythia ovata (Oleaceae).</title>
        <authorList>
            <person name="Jang H."/>
        </authorList>
    </citation>
    <scope>NUCLEOTIDE SEQUENCE [LARGE SCALE GENOMIC DNA]</scope>
</reference>
<proteinExistence type="predicted"/>
<gene>
    <name evidence="1" type="ORF">Fot_37500</name>
</gene>
<dbReference type="Proteomes" id="UP001604277">
    <property type="component" value="Unassembled WGS sequence"/>
</dbReference>
<name>A0ABD1RZ54_9LAMI</name>